<dbReference type="EMBL" id="JANPWB010000013">
    <property type="protein sequence ID" value="KAJ1110862.1"/>
    <property type="molecule type" value="Genomic_DNA"/>
</dbReference>
<evidence type="ECO:0000256" key="1">
    <source>
        <dbReference type="SAM" id="MobiDB-lite"/>
    </source>
</evidence>
<evidence type="ECO:0000313" key="2">
    <source>
        <dbReference type="EMBL" id="KAJ1110862.1"/>
    </source>
</evidence>
<gene>
    <name evidence="2" type="ORF">NDU88_008208</name>
</gene>
<feature type="region of interest" description="Disordered" evidence="1">
    <location>
        <begin position="1"/>
        <end position="20"/>
    </location>
</feature>
<name>A0AAV7N4C2_PLEWA</name>
<organism evidence="2 3">
    <name type="scientific">Pleurodeles waltl</name>
    <name type="common">Iberian ribbed newt</name>
    <dbReference type="NCBI Taxonomy" id="8319"/>
    <lineage>
        <taxon>Eukaryota</taxon>
        <taxon>Metazoa</taxon>
        <taxon>Chordata</taxon>
        <taxon>Craniata</taxon>
        <taxon>Vertebrata</taxon>
        <taxon>Euteleostomi</taxon>
        <taxon>Amphibia</taxon>
        <taxon>Batrachia</taxon>
        <taxon>Caudata</taxon>
        <taxon>Salamandroidea</taxon>
        <taxon>Salamandridae</taxon>
        <taxon>Pleurodelinae</taxon>
        <taxon>Pleurodeles</taxon>
    </lineage>
</organism>
<accession>A0AAV7N4C2</accession>
<reference evidence="2" key="1">
    <citation type="journal article" date="2022" name="bioRxiv">
        <title>Sequencing and chromosome-scale assembly of the giantPleurodeles waltlgenome.</title>
        <authorList>
            <person name="Brown T."/>
            <person name="Elewa A."/>
            <person name="Iarovenko S."/>
            <person name="Subramanian E."/>
            <person name="Araus A.J."/>
            <person name="Petzold A."/>
            <person name="Susuki M."/>
            <person name="Suzuki K.-i.T."/>
            <person name="Hayashi T."/>
            <person name="Toyoda A."/>
            <person name="Oliveira C."/>
            <person name="Osipova E."/>
            <person name="Leigh N.D."/>
            <person name="Simon A."/>
            <person name="Yun M.H."/>
        </authorList>
    </citation>
    <scope>NUCLEOTIDE SEQUENCE</scope>
    <source>
        <strain evidence="2">20211129_DDA</strain>
        <tissue evidence="2">Liver</tissue>
    </source>
</reference>
<sequence>MVVHVTPPSSAAQPADSHPADATDRILQEITAVGQRLEAMDLKISDLSVASTSIRADIARFQVTVTDLDQRLTTVKDHIADLPARDVEIRSLQAKITDLEDRSRKQCLLFWHTVMQGRIGRQGLS</sequence>
<comment type="caution">
    <text evidence="2">The sequence shown here is derived from an EMBL/GenBank/DDBJ whole genome shotgun (WGS) entry which is preliminary data.</text>
</comment>
<protein>
    <submittedName>
        <fullName evidence="2">Uncharacterized protein</fullName>
    </submittedName>
</protein>
<keyword evidence="3" id="KW-1185">Reference proteome</keyword>
<dbReference type="Gene3D" id="1.20.5.340">
    <property type="match status" value="1"/>
</dbReference>
<dbReference type="Proteomes" id="UP001066276">
    <property type="component" value="Chromosome 9"/>
</dbReference>
<dbReference type="AlphaFoldDB" id="A0AAV7N4C2"/>
<proteinExistence type="predicted"/>
<evidence type="ECO:0000313" key="3">
    <source>
        <dbReference type="Proteomes" id="UP001066276"/>
    </source>
</evidence>